<feature type="region of interest" description="Disordered" evidence="5">
    <location>
        <begin position="1"/>
        <end position="46"/>
    </location>
</feature>
<dbReference type="Gene3D" id="1.10.238.10">
    <property type="entry name" value="EF-hand"/>
    <property type="match status" value="1"/>
</dbReference>
<dbReference type="PANTHER" id="PTHR13890:SF42">
    <property type="entry name" value="MAGNESIUM TRANSPORTER"/>
    <property type="match status" value="1"/>
</dbReference>
<reference evidence="7 8" key="1">
    <citation type="journal article" date="2014" name="Nat. Commun.">
        <title>Klebsormidium flaccidum genome reveals primary factors for plant terrestrial adaptation.</title>
        <authorList>
            <person name="Hori K."/>
            <person name="Maruyama F."/>
            <person name="Fujisawa T."/>
            <person name="Togashi T."/>
            <person name="Yamamoto N."/>
            <person name="Seo M."/>
            <person name="Sato S."/>
            <person name="Yamada T."/>
            <person name="Mori H."/>
            <person name="Tajima N."/>
            <person name="Moriyama T."/>
            <person name="Ikeuchi M."/>
            <person name="Watanabe M."/>
            <person name="Wada H."/>
            <person name="Kobayashi K."/>
            <person name="Saito M."/>
            <person name="Masuda T."/>
            <person name="Sasaki-Sekimoto Y."/>
            <person name="Mashiguchi K."/>
            <person name="Awai K."/>
            <person name="Shimojima M."/>
            <person name="Masuda S."/>
            <person name="Iwai M."/>
            <person name="Nobusawa T."/>
            <person name="Narise T."/>
            <person name="Kondo S."/>
            <person name="Saito H."/>
            <person name="Sato R."/>
            <person name="Murakawa M."/>
            <person name="Ihara Y."/>
            <person name="Oshima-Yamada Y."/>
            <person name="Ohtaka K."/>
            <person name="Satoh M."/>
            <person name="Sonobe K."/>
            <person name="Ishii M."/>
            <person name="Ohtani R."/>
            <person name="Kanamori-Sato M."/>
            <person name="Honoki R."/>
            <person name="Miyazaki D."/>
            <person name="Mochizuki H."/>
            <person name="Umetsu J."/>
            <person name="Higashi K."/>
            <person name="Shibata D."/>
            <person name="Kamiya Y."/>
            <person name="Sato N."/>
            <person name="Nakamura Y."/>
            <person name="Tabata S."/>
            <person name="Ida S."/>
            <person name="Kurokawa K."/>
            <person name="Ohta H."/>
        </authorList>
    </citation>
    <scope>NUCLEOTIDE SEQUENCE [LARGE SCALE GENOMIC DNA]</scope>
    <source>
        <strain evidence="7 8">NIES-2285</strain>
    </source>
</reference>
<accession>A0A0U9HJT8</accession>
<dbReference type="PANTHER" id="PTHR13890">
    <property type="entry name" value="RNA SPLICING PROTEIN MRS2, MITOCHONDRIAL"/>
    <property type="match status" value="1"/>
</dbReference>
<dbReference type="SUPFAM" id="SSF47473">
    <property type="entry name" value="EF-hand"/>
    <property type="match status" value="1"/>
</dbReference>
<feature type="coiled-coil region" evidence="4">
    <location>
        <begin position="260"/>
        <end position="287"/>
    </location>
</feature>
<dbReference type="EMBL" id="DF237090">
    <property type="protein sequence ID" value="GAQ83259.1"/>
    <property type="molecule type" value="Genomic_DNA"/>
</dbReference>
<evidence type="ECO:0000256" key="3">
    <source>
        <dbReference type="RuleBase" id="RU366041"/>
    </source>
</evidence>
<dbReference type="CDD" id="cd12823">
    <property type="entry name" value="Mrs2_Mfm1p-like"/>
    <property type="match status" value="1"/>
</dbReference>
<dbReference type="InterPro" id="IPR002048">
    <property type="entry name" value="EF_hand_dom"/>
</dbReference>
<keyword evidence="8" id="KW-1185">Reference proteome</keyword>
<dbReference type="OMA" id="REIDLMF"/>
<dbReference type="Pfam" id="PF22099">
    <property type="entry name" value="MRS2-like"/>
    <property type="match status" value="1"/>
</dbReference>
<evidence type="ECO:0000259" key="6">
    <source>
        <dbReference type="PROSITE" id="PS50222"/>
    </source>
</evidence>
<proteinExistence type="inferred from homology"/>
<feature type="transmembrane region" description="Helical" evidence="3">
    <location>
        <begin position="337"/>
        <end position="360"/>
    </location>
</feature>
<feature type="transmembrane region" description="Helical" evidence="3">
    <location>
        <begin position="304"/>
        <end position="325"/>
    </location>
</feature>
<keyword evidence="3" id="KW-0812">Transmembrane</keyword>
<protein>
    <recommendedName>
        <fullName evidence="3">Magnesium transporter</fullName>
    </recommendedName>
</protein>
<dbReference type="InterPro" id="IPR018247">
    <property type="entry name" value="EF_Hand_1_Ca_BS"/>
</dbReference>
<evidence type="ECO:0000256" key="2">
    <source>
        <dbReference type="ARBA" id="ARBA00022837"/>
    </source>
</evidence>
<comment type="subcellular location">
    <subcellularLocation>
        <location evidence="3">Membrane</location>
        <topology evidence="3">Multi-pass membrane protein</topology>
    </subcellularLocation>
</comment>
<dbReference type="PROSITE" id="PS00018">
    <property type="entry name" value="EF_HAND_1"/>
    <property type="match status" value="1"/>
</dbReference>
<keyword evidence="3" id="KW-0460">Magnesium</keyword>
<evidence type="ECO:0000256" key="1">
    <source>
        <dbReference type="ARBA" id="ARBA00007535"/>
    </source>
</evidence>
<gene>
    <name evidence="7" type="ORF">KFL_001410170</name>
</gene>
<dbReference type="Gene3D" id="2.40.128.330">
    <property type="match status" value="1"/>
</dbReference>
<keyword evidence="4" id="KW-0175">Coiled coil</keyword>
<keyword evidence="3" id="KW-0472">Membrane</keyword>
<dbReference type="Gene3D" id="1.20.58.340">
    <property type="entry name" value="Magnesium transport protein CorA, transmembrane region"/>
    <property type="match status" value="1"/>
</dbReference>
<evidence type="ECO:0000313" key="8">
    <source>
        <dbReference type="Proteomes" id="UP000054558"/>
    </source>
</evidence>
<keyword evidence="3" id="KW-0813">Transport</keyword>
<comment type="similarity">
    <text evidence="1 3">Belongs to the CorA metal ion transporter (MIT) (TC 1.A.35.5) family.</text>
</comment>
<dbReference type="OrthoDB" id="10251508at2759"/>
<dbReference type="GO" id="GO:0015693">
    <property type="term" value="P:magnesium ion transport"/>
    <property type="evidence" value="ECO:0000318"/>
    <property type="project" value="GO_Central"/>
</dbReference>
<dbReference type="InterPro" id="IPR039204">
    <property type="entry name" value="MRS2-like"/>
</dbReference>
<name>A0A0U9HJT8_KLENI</name>
<organism evidence="7 8">
    <name type="scientific">Klebsormidium nitens</name>
    <name type="common">Green alga</name>
    <name type="synonym">Ulothrix nitens</name>
    <dbReference type="NCBI Taxonomy" id="105231"/>
    <lineage>
        <taxon>Eukaryota</taxon>
        <taxon>Viridiplantae</taxon>
        <taxon>Streptophyta</taxon>
        <taxon>Klebsormidiophyceae</taxon>
        <taxon>Klebsormidiales</taxon>
        <taxon>Klebsormidiaceae</taxon>
        <taxon>Klebsormidium</taxon>
    </lineage>
</organism>
<evidence type="ECO:0000256" key="4">
    <source>
        <dbReference type="SAM" id="Coils"/>
    </source>
</evidence>
<comment type="function">
    <text evidence="3">Magnesium transporter that may mediate the influx of magnesium.</text>
</comment>
<keyword evidence="3" id="KW-0406">Ion transport</keyword>
<dbReference type="AlphaFoldDB" id="A0A0U9HJT8"/>
<keyword evidence="2" id="KW-0106">Calcium</keyword>
<dbReference type="GO" id="GO:0005509">
    <property type="term" value="F:calcium ion binding"/>
    <property type="evidence" value="ECO:0007669"/>
    <property type="project" value="InterPro"/>
</dbReference>
<evidence type="ECO:0000256" key="5">
    <source>
        <dbReference type="SAM" id="MobiDB-lite"/>
    </source>
</evidence>
<dbReference type="GO" id="GO:0015095">
    <property type="term" value="F:magnesium ion transmembrane transporter activity"/>
    <property type="evidence" value="ECO:0000318"/>
    <property type="project" value="GO_Central"/>
</dbReference>
<dbReference type="GO" id="GO:0016020">
    <property type="term" value="C:membrane"/>
    <property type="evidence" value="ECO:0007669"/>
    <property type="project" value="UniProtKB-SubCell"/>
</dbReference>
<dbReference type="Proteomes" id="UP000054558">
    <property type="component" value="Unassembled WGS sequence"/>
</dbReference>
<dbReference type="InterPro" id="IPR011992">
    <property type="entry name" value="EF-hand-dom_pair"/>
</dbReference>
<keyword evidence="3" id="KW-1133">Transmembrane helix</keyword>
<sequence length="462" mass="51718">MLLSMENRATFSTESETEAEIRKEALRPFAQNRQHSEKGSLEGPAPKYKVWKVTRDGRKTEEEIPQEALGLPPRDLDILSSVTFTPHRAQIGARGGKMLVRMENLRALIAPEEVIFFGGRFARSAATCAELAASFLAQHPQGGSQFPFELRMLECILRETRTYFVHKIAKLKMVAEAMLEDLASDISTAGLHLRLLPLKRTMTEVDNDVRETYEALTEVIENDTLLMDLCRTVDEGSEGAERAGNEAGGSGRKRAVVAMLLSYQREVQDVGSALKELRENMDSAQAVWELGLDSTRNRIIKMNLYIGMATLSASCAQLPAAFFGMNVPSGLEEAGGLFPYITGAACAASLGLFGYCLYWYKFRPQRKHQRRLQDIAALRDLLHHIDDLDDIIKKGMGKRPHVNEQEFTEILRNHPATAQLNKGSVALIFRMLDQNKNHCIDVEEFGRALDSPTTYKNSQQIQ</sequence>
<dbReference type="PROSITE" id="PS50222">
    <property type="entry name" value="EF_HAND_2"/>
    <property type="match status" value="1"/>
</dbReference>
<evidence type="ECO:0000313" key="7">
    <source>
        <dbReference type="EMBL" id="GAQ83259.1"/>
    </source>
</evidence>
<feature type="domain" description="EF-hand" evidence="6">
    <location>
        <begin position="420"/>
        <end position="455"/>
    </location>
</feature>